<dbReference type="InterPro" id="IPR046450">
    <property type="entry name" value="PA_dom_sf"/>
</dbReference>
<protein>
    <recommendedName>
        <fullName evidence="9">Peptidase S8/S53 domain-containing protein</fullName>
    </recommendedName>
</protein>
<accession>A0A8J3NCN7</accession>
<dbReference type="InterPro" id="IPR023827">
    <property type="entry name" value="Peptidase_S8_Asp-AS"/>
</dbReference>
<evidence type="ECO:0000313" key="10">
    <source>
        <dbReference type="EMBL" id="GID14509.1"/>
    </source>
</evidence>
<feature type="active site" description="Charge relay system" evidence="5 6">
    <location>
        <position position="150"/>
    </location>
</feature>
<evidence type="ECO:0000313" key="11">
    <source>
        <dbReference type="Proteomes" id="UP000612808"/>
    </source>
</evidence>
<dbReference type="Proteomes" id="UP000612808">
    <property type="component" value="Unassembled WGS sequence"/>
</dbReference>
<dbReference type="Pfam" id="PF00082">
    <property type="entry name" value="Peptidase_S8"/>
    <property type="match status" value="1"/>
</dbReference>
<reference evidence="10" key="1">
    <citation type="submission" date="2021-01" db="EMBL/GenBank/DDBJ databases">
        <title>Whole genome shotgun sequence of Actinocatenispora rupis NBRC 107355.</title>
        <authorList>
            <person name="Komaki H."/>
            <person name="Tamura T."/>
        </authorList>
    </citation>
    <scope>NUCLEOTIDE SEQUENCE</scope>
    <source>
        <strain evidence="10">NBRC 107355</strain>
    </source>
</reference>
<evidence type="ECO:0000256" key="1">
    <source>
        <dbReference type="ARBA" id="ARBA00011073"/>
    </source>
</evidence>
<keyword evidence="8" id="KW-0732">Signal</keyword>
<dbReference type="PANTHER" id="PTHR43806:SF65">
    <property type="entry name" value="SERINE PROTEASE APRX"/>
    <property type="match status" value="1"/>
</dbReference>
<dbReference type="InterPro" id="IPR000209">
    <property type="entry name" value="Peptidase_S8/S53_dom"/>
</dbReference>
<dbReference type="GO" id="GO:0004252">
    <property type="term" value="F:serine-type endopeptidase activity"/>
    <property type="evidence" value="ECO:0007669"/>
    <property type="project" value="UniProtKB-UniRule"/>
</dbReference>
<feature type="signal peptide" evidence="8">
    <location>
        <begin position="1"/>
        <end position="28"/>
    </location>
</feature>
<dbReference type="PRINTS" id="PR00723">
    <property type="entry name" value="SUBTILISIN"/>
</dbReference>
<dbReference type="Gene3D" id="2.130.10.10">
    <property type="entry name" value="YVTN repeat-like/Quinoprotein amine dehydrogenase"/>
    <property type="match status" value="4"/>
</dbReference>
<dbReference type="InterPro" id="IPR022398">
    <property type="entry name" value="Peptidase_S8_His-AS"/>
</dbReference>
<dbReference type="SUPFAM" id="SSF52743">
    <property type="entry name" value="Subtilisin-like"/>
    <property type="match status" value="1"/>
</dbReference>
<keyword evidence="4 6" id="KW-0720">Serine protease</keyword>
<dbReference type="InterPro" id="IPR050131">
    <property type="entry name" value="Peptidase_S8_subtilisin-like"/>
</dbReference>
<feature type="active site" description="Charge relay system" evidence="5 6">
    <location>
        <position position="189"/>
    </location>
</feature>
<dbReference type="InterPro" id="IPR036852">
    <property type="entry name" value="Peptidase_S8/S53_dom_sf"/>
</dbReference>
<dbReference type="PROSITE" id="PS00136">
    <property type="entry name" value="SUBTILASE_ASP"/>
    <property type="match status" value="1"/>
</dbReference>
<comment type="similarity">
    <text evidence="1 6 7">Belongs to the peptidase S8 family.</text>
</comment>
<keyword evidence="11" id="KW-1185">Reference proteome</keyword>
<dbReference type="PROSITE" id="PS51892">
    <property type="entry name" value="SUBTILASE"/>
    <property type="match status" value="1"/>
</dbReference>
<evidence type="ECO:0000256" key="6">
    <source>
        <dbReference type="PROSITE-ProRule" id="PRU01240"/>
    </source>
</evidence>
<organism evidence="10 11">
    <name type="scientific">Actinocatenispora rupis</name>
    <dbReference type="NCBI Taxonomy" id="519421"/>
    <lineage>
        <taxon>Bacteria</taxon>
        <taxon>Bacillati</taxon>
        <taxon>Actinomycetota</taxon>
        <taxon>Actinomycetes</taxon>
        <taxon>Micromonosporales</taxon>
        <taxon>Micromonosporaceae</taxon>
        <taxon>Actinocatenispora</taxon>
    </lineage>
</organism>
<dbReference type="InterPro" id="IPR015500">
    <property type="entry name" value="Peptidase_S8_subtilisin-rel"/>
</dbReference>
<evidence type="ECO:0000256" key="8">
    <source>
        <dbReference type="SAM" id="SignalP"/>
    </source>
</evidence>
<feature type="domain" description="Peptidase S8/S53" evidence="9">
    <location>
        <begin position="141"/>
        <end position="547"/>
    </location>
</feature>
<dbReference type="RefSeq" id="WP_203662320.1">
    <property type="nucleotide sequence ID" value="NZ_BAAAZM010000018.1"/>
</dbReference>
<keyword evidence="2 6" id="KW-0645">Protease</keyword>
<dbReference type="SUPFAM" id="SSF52025">
    <property type="entry name" value="PA domain"/>
    <property type="match status" value="1"/>
</dbReference>
<dbReference type="PROSITE" id="PS00137">
    <property type="entry name" value="SUBTILASE_HIS"/>
    <property type="match status" value="1"/>
</dbReference>
<dbReference type="InterPro" id="IPR015943">
    <property type="entry name" value="WD40/YVTN_repeat-like_dom_sf"/>
</dbReference>
<feature type="active site" description="Charge relay system" evidence="5 6">
    <location>
        <position position="508"/>
    </location>
</feature>
<name>A0A8J3NCN7_9ACTN</name>
<evidence type="ECO:0000256" key="7">
    <source>
        <dbReference type="RuleBase" id="RU003355"/>
    </source>
</evidence>
<sequence length="1374" mass="139004">MGQRRTVVATVLAAALGVTALAGTPAGAAPSGPARRVIVELTGAPSAGQRTALGARHRDLVSDARAAGLHPSGQRSFTTLTNAVAMRVPAGEVARLRGLPGVRRVVPDVPVHAAAADDNVEVIGAPSVWRQTDGHGNPLRGKGITVAILDTGVAYGHPDLGGGFGPGHKVVAGYDVVNGDDDPADDNGHGSHVAGIIAGSGGVTGVAPDATLTAYKVLNSAGDGYESDIIAGLERAVDPANPHRADVVNLSLGGVGDGHDPLGEAATAAVRAGVVVVAAAGNAGPGAGTVGTPAAADGVIAVGASTTGVRLPTLTRDGEKVQVYRSPLSANPPAAPTTAEFVDVGNGTEADYAKAGDVRGKLVLTTGTMPASSDRITASTLASARRAEQHGALALVGHASGGGPQLAGTYAGAAHGLESGDSLRMDSVVVLGMDADQYAELVRLAKDGPVRATLGSVDATDRLADFSSRGPTSRYTLKPDLVAPGVEIRSTVPTDLYGPGVYRMSGTSMAAPHVAGAAALVRQAHPDRDAATVGAALIGSAHGLADLGPAAQGAGRLDVAAAVSADLTASPATLSLGLADQSARTVSGSARLTLHNASRQAVRTTLAAKPAPDSPGRVTVTPPSVRVPAGGSATVTVTVRADTDVTGDADLAGWVTAGALRVPYLLAERPLLVRASPDPSTGSSTAFVYSPTPLAAPPVVTVTPPRGRPTAVTAVLDHDTWYRAPLSGAVPGAYTLSVRARTAAGPVLAGTGSFEVTAPDAGGAWRPVGPNSDALRLTTDPYHDGRGAALASTSPAVWLTDDRGAHWRRSGRLPVADGGAGSLAYGRDALYYAVNGAGGGSFGSVYDPTYQGRILRSTDRGATWTTVPFPDTHVYSVATAGSRLVAVTSAGYAVSDDRGSTWTTYPQTWGDEPADVALGSADLFVATGTGVWVVHDVTGTPGPAQRSYTARDTQLVALAADGDTALATLLDGSVLTSADGGRTWTVRYDLGSSYPVSAAVLGDRLYVGATGTDFASTDGGASWSKQPKPVSGTVDTGFAAWPGDDAVVVSAERGGLFRTADAGATFHRIGVPGLTVDSLAVTSAGGTPRLVAGTESDTYATDLPAGDLTPDTLEWGRAREGLIQSQPQLLAVDPTDPAVVWKTLDFPFVDSYELQRSTDGGGHFTRVDRTQEKAYAVLVHPADPKRVLVSMFAPSRGYALRRTVDGGATWKNLYQDRKYTALAGDPADPDRLWLGAADGLYRSDDGGATVTRVATGAVTAIDVSAGRIVVGGDTIRVSTDGGRHFTTGSVGGLPVRVSALAATHGALYAATTAYSANGLPVGGRGVLRSTDGGRTWRSVSGGLTAPDVTSLAVAPDGHWLFAGTKGGGVYRMPL</sequence>
<evidence type="ECO:0000259" key="9">
    <source>
        <dbReference type="Pfam" id="PF00082"/>
    </source>
</evidence>
<evidence type="ECO:0000256" key="4">
    <source>
        <dbReference type="ARBA" id="ARBA00022825"/>
    </source>
</evidence>
<dbReference type="InterPro" id="IPR023828">
    <property type="entry name" value="Peptidase_S8_Ser-AS"/>
</dbReference>
<dbReference type="PANTHER" id="PTHR43806">
    <property type="entry name" value="PEPTIDASE S8"/>
    <property type="match status" value="1"/>
</dbReference>
<evidence type="ECO:0000256" key="5">
    <source>
        <dbReference type="PIRSR" id="PIRSR615500-1"/>
    </source>
</evidence>
<feature type="chain" id="PRO_5035174075" description="Peptidase S8/S53 domain-containing protein" evidence="8">
    <location>
        <begin position="29"/>
        <end position="1374"/>
    </location>
</feature>
<dbReference type="SUPFAM" id="SSF110296">
    <property type="entry name" value="Oligoxyloglucan reducing end-specific cellobiohydrolase"/>
    <property type="match status" value="2"/>
</dbReference>
<comment type="caution">
    <text evidence="10">The sequence shown here is derived from an EMBL/GenBank/DDBJ whole genome shotgun (WGS) entry which is preliminary data.</text>
</comment>
<dbReference type="EMBL" id="BOMB01000031">
    <property type="protein sequence ID" value="GID14509.1"/>
    <property type="molecule type" value="Genomic_DNA"/>
</dbReference>
<evidence type="ECO:0000256" key="2">
    <source>
        <dbReference type="ARBA" id="ARBA00022670"/>
    </source>
</evidence>
<dbReference type="CDD" id="cd15482">
    <property type="entry name" value="Sialidase_non-viral"/>
    <property type="match status" value="1"/>
</dbReference>
<keyword evidence="3 6" id="KW-0378">Hydrolase</keyword>
<gene>
    <name evidence="10" type="ORF">Aru02nite_53980</name>
</gene>
<dbReference type="GO" id="GO:0006508">
    <property type="term" value="P:proteolysis"/>
    <property type="evidence" value="ECO:0007669"/>
    <property type="project" value="UniProtKB-KW"/>
</dbReference>
<dbReference type="Gene3D" id="3.40.50.200">
    <property type="entry name" value="Peptidase S8/S53 domain"/>
    <property type="match status" value="2"/>
</dbReference>
<proteinExistence type="inferred from homology"/>
<evidence type="ECO:0000256" key="3">
    <source>
        <dbReference type="ARBA" id="ARBA00022801"/>
    </source>
</evidence>
<dbReference type="PROSITE" id="PS00138">
    <property type="entry name" value="SUBTILASE_SER"/>
    <property type="match status" value="1"/>
</dbReference>